<dbReference type="GO" id="GO:0003676">
    <property type="term" value="F:nucleic acid binding"/>
    <property type="evidence" value="ECO:0007669"/>
    <property type="project" value="InterPro"/>
</dbReference>
<reference evidence="1 2" key="1">
    <citation type="journal article" date="2002" name="Proc. Natl. Acad. Sci. U.S.A.">
        <title>The complete genome sequence of Chlorobium tepidum TLS, a photosynthetic, anaerobic, green-sulfur bacterium.</title>
        <authorList>
            <person name="Eisen J.A."/>
            <person name="Nelson K.E."/>
            <person name="Paulsen I.T."/>
            <person name="Heidelberg J.F."/>
            <person name="Wu M."/>
            <person name="Dodson R.J."/>
            <person name="Deboy R."/>
            <person name="Gwinn M.L."/>
            <person name="Nelson W.C."/>
            <person name="Haft D.H."/>
            <person name="Hickey E.K."/>
            <person name="Peterson J.D."/>
            <person name="Durkin A.S."/>
            <person name="Kolonay J.L."/>
            <person name="Yang F."/>
            <person name="Holt I."/>
            <person name="Umayam L.A."/>
            <person name="Mason T."/>
            <person name="Brenner M."/>
            <person name="Shea T.P."/>
            <person name="Parksey D."/>
            <person name="Nierman W.C."/>
            <person name="Feldblyum T.V."/>
            <person name="Hansen C.L."/>
            <person name="Craven M.B."/>
            <person name="Radune D."/>
            <person name="Vamathevan J."/>
            <person name="Khouri H."/>
            <person name="White O."/>
            <person name="Gruber T.M."/>
            <person name="Ketchum K.A."/>
            <person name="Venter J.C."/>
            <person name="Tettelin H."/>
            <person name="Bryant D.A."/>
            <person name="Fraser C.M."/>
        </authorList>
    </citation>
    <scope>NUCLEOTIDE SEQUENCE [LARGE SCALE GENOMIC DNA]</scope>
    <source>
        <strain evidence="2">ATCC 49652 / DSM 12025 / NBRC 103806 / TLS</strain>
    </source>
</reference>
<dbReference type="Gene3D" id="3.30.420.10">
    <property type="entry name" value="Ribonuclease H-like superfamily/Ribonuclease H"/>
    <property type="match status" value="1"/>
</dbReference>
<dbReference type="Proteomes" id="UP000001007">
    <property type="component" value="Chromosome"/>
</dbReference>
<dbReference type="OrthoDB" id="9803913at2"/>
<dbReference type="eggNOG" id="COG0847">
    <property type="taxonomic scope" value="Bacteria"/>
</dbReference>
<evidence type="ECO:0000313" key="1">
    <source>
        <dbReference type="EMBL" id="AAM72464.1"/>
    </source>
</evidence>
<dbReference type="HOGENOM" id="CLU_1544887_0_0_10"/>
<name>Q8KD23_CHLTE</name>
<evidence type="ECO:0008006" key="3">
    <source>
        <dbReference type="Google" id="ProtNLM"/>
    </source>
</evidence>
<dbReference type="InterPro" id="IPR036397">
    <property type="entry name" value="RNaseH_sf"/>
</dbReference>
<gene>
    <name evidence="1" type="ordered locus">CT1233</name>
</gene>
<dbReference type="AlphaFoldDB" id="Q8KD23"/>
<sequence>MSGCGRYGVMTSRWGSGRVPIPPVRLLTGTNRRTSFAGSNRAYEGECCCSLLLSRRIYQEAPNHKLQMLVSYAALPQTGRFHRAQADAEMTAFLWMSMIERIRRHNMVSLQYSSTSSPNSRKSTGCMPTDIFLAWRRSERRLVLIRVFWYPESYIFSLGGNLKPIDLCSVTMQ</sequence>
<dbReference type="InterPro" id="IPR012337">
    <property type="entry name" value="RNaseH-like_sf"/>
</dbReference>
<keyword evidence="2" id="KW-1185">Reference proteome</keyword>
<dbReference type="SUPFAM" id="SSF53098">
    <property type="entry name" value="Ribonuclease H-like"/>
    <property type="match status" value="1"/>
</dbReference>
<proteinExistence type="predicted"/>
<dbReference type="KEGG" id="cte:CT1233"/>
<evidence type="ECO:0000313" key="2">
    <source>
        <dbReference type="Proteomes" id="UP000001007"/>
    </source>
</evidence>
<protein>
    <recommendedName>
        <fullName evidence="3">Exonuclease domain-containing protein</fullName>
    </recommendedName>
</protein>
<accession>Q8KD23</accession>
<dbReference type="EMBL" id="AE006470">
    <property type="protein sequence ID" value="AAM72464.1"/>
    <property type="molecule type" value="Genomic_DNA"/>
</dbReference>
<organism evidence="1 2">
    <name type="scientific">Chlorobaculum tepidum (strain ATCC 49652 / DSM 12025 / NBRC 103806 / TLS)</name>
    <name type="common">Chlorobium tepidum</name>
    <dbReference type="NCBI Taxonomy" id="194439"/>
    <lineage>
        <taxon>Bacteria</taxon>
        <taxon>Pseudomonadati</taxon>
        <taxon>Chlorobiota</taxon>
        <taxon>Chlorobiia</taxon>
        <taxon>Chlorobiales</taxon>
        <taxon>Chlorobiaceae</taxon>
        <taxon>Chlorobaculum</taxon>
    </lineage>
</organism>
<dbReference type="EnsemblBacteria" id="AAM72464">
    <property type="protein sequence ID" value="AAM72464"/>
    <property type="gene ID" value="CT1233"/>
</dbReference>
<dbReference type="STRING" id="194439.CT1233"/>